<name>A0A0F9JD58_9ZZZZ</name>
<reference evidence="1" key="1">
    <citation type="journal article" date="2015" name="Nature">
        <title>Complex archaea that bridge the gap between prokaryotes and eukaryotes.</title>
        <authorList>
            <person name="Spang A."/>
            <person name="Saw J.H."/>
            <person name="Jorgensen S.L."/>
            <person name="Zaremba-Niedzwiedzka K."/>
            <person name="Martijn J."/>
            <person name="Lind A.E."/>
            <person name="van Eijk R."/>
            <person name="Schleper C."/>
            <person name="Guy L."/>
            <person name="Ettema T.J."/>
        </authorList>
    </citation>
    <scope>NUCLEOTIDE SEQUENCE</scope>
</reference>
<dbReference type="AlphaFoldDB" id="A0A0F9JD58"/>
<proteinExistence type="predicted"/>
<comment type="caution">
    <text evidence="1">The sequence shown here is derived from an EMBL/GenBank/DDBJ whole genome shotgun (WGS) entry which is preliminary data.</text>
</comment>
<dbReference type="EMBL" id="LAZR01010334">
    <property type="protein sequence ID" value="KKM67513.1"/>
    <property type="molecule type" value="Genomic_DNA"/>
</dbReference>
<sequence length="86" mass="9477">MNKFIDPKLFKLPSSTKLRQIGTAQFDIVIQRKSRIIMKDGKGILTKAGKIKKHVPNAKVSLRTSAPVCGKTKSFLEGHNISVLAC</sequence>
<accession>A0A0F9JD58</accession>
<organism evidence="1">
    <name type="scientific">marine sediment metagenome</name>
    <dbReference type="NCBI Taxonomy" id="412755"/>
    <lineage>
        <taxon>unclassified sequences</taxon>
        <taxon>metagenomes</taxon>
        <taxon>ecological metagenomes</taxon>
    </lineage>
</organism>
<gene>
    <name evidence="1" type="ORF">LCGC14_1470370</name>
</gene>
<protein>
    <submittedName>
        <fullName evidence="1">Uncharacterized protein</fullName>
    </submittedName>
</protein>
<evidence type="ECO:0000313" key="1">
    <source>
        <dbReference type="EMBL" id="KKM67513.1"/>
    </source>
</evidence>